<dbReference type="InterPro" id="IPR016040">
    <property type="entry name" value="NAD(P)-bd_dom"/>
</dbReference>
<dbReference type="SUPFAM" id="SSF51735">
    <property type="entry name" value="NAD(P)-binding Rossmann-fold domains"/>
    <property type="match status" value="1"/>
</dbReference>
<dbReference type="GO" id="GO:0016646">
    <property type="term" value="F:oxidoreductase activity, acting on the CH-NH group of donors, NAD or NADP as acceptor"/>
    <property type="evidence" value="ECO:0007669"/>
    <property type="project" value="TreeGrafter"/>
</dbReference>
<dbReference type="InterPro" id="IPR036291">
    <property type="entry name" value="NAD(P)-bd_dom_sf"/>
</dbReference>
<dbReference type="Pfam" id="PF13460">
    <property type="entry name" value="NAD_binding_10"/>
    <property type="match status" value="1"/>
</dbReference>
<dbReference type="EMBL" id="JABCIY010000249">
    <property type="protein sequence ID" value="KAF7186658.1"/>
    <property type="molecule type" value="Genomic_DNA"/>
</dbReference>
<dbReference type="Proteomes" id="UP000660729">
    <property type="component" value="Unassembled WGS sequence"/>
</dbReference>
<gene>
    <name evidence="2" type="ORF">HII31_12067</name>
</gene>
<feature type="domain" description="NAD(P)-binding" evidence="1">
    <location>
        <begin position="7"/>
        <end position="159"/>
    </location>
</feature>
<protein>
    <recommendedName>
        <fullName evidence="1">NAD(P)-binding domain-containing protein</fullName>
    </recommendedName>
</protein>
<dbReference type="InterPro" id="IPR051606">
    <property type="entry name" value="Polyketide_Oxido-like"/>
</dbReference>
<evidence type="ECO:0000313" key="2">
    <source>
        <dbReference type="EMBL" id="KAF7186658.1"/>
    </source>
</evidence>
<proteinExistence type="predicted"/>
<dbReference type="AlphaFoldDB" id="A0A8H6VBZ1"/>
<evidence type="ECO:0000313" key="3">
    <source>
        <dbReference type="Proteomes" id="UP000660729"/>
    </source>
</evidence>
<accession>A0A8H6VBZ1</accession>
<dbReference type="PANTHER" id="PTHR43355:SF7">
    <property type="entry name" value="NAD(P)-BINDING DOMAIN-CONTAINING PROTEIN"/>
    <property type="match status" value="1"/>
</dbReference>
<organism evidence="2 3">
    <name type="scientific">Pseudocercospora fuligena</name>
    <dbReference type="NCBI Taxonomy" id="685502"/>
    <lineage>
        <taxon>Eukaryota</taxon>
        <taxon>Fungi</taxon>
        <taxon>Dikarya</taxon>
        <taxon>Ascomycota</taxon>
        <taxon>Pezizomycotina</taxon>
        <taxon>Dothideomycetes</taxon>
        <taxon>Dothideomycetidae</taxon>
        <taxon>Mycosphaerellales</taxon>
        <taxon>Mycosphaerellaceae</taxon>
        <taxon>Pseudocercospora</taxon>
    </lineage>
</organism>
<dbReference type="Gene3D" id="3.40.50.720">
    <property type="entry name" value="NAD(P)-binding Rossmann-like Domain"/>
    <property type="match status" value="1"/>
</dbReference>
<name>A0A8H6VBZ1_9PEZI</name>
<comment type="caution">
    <text evidence="2">The sequence shown here is derived from an EMBL/GenBank/DDBJ whole genome shotgun (WGS) entry which is preliminary data.</text>
</comment>
<dbReference type="OrthoDB" id="10254221at2759"/>
<sequence>MNVLLLGATGNVGSRLLPALKAHGHEVVLFVRSPAKLSKEASACAAAVVQGSATDREAIKYAIISNDCDAVINAAGLAPMLGQSGDLPTIFAAVMQATIEAGERRGRPLRCWFMSGFGIMDAPGKRKNMMIDYVPIFTIHRKNWDLIKNVQSSKLSWSLFCANQMNPRSEVIDYSERAGTGAENLVAGADFPPAWSKTFQWVPLVGTYLNILAQMQKYFTPLEDVADFIARDLDSGLESESELAGKRVAVKTKSKSA</sequence>
<evidence type="ECO:0000259" key="1">
    <source>
        <dbReference type="Pfam" id="PF13460"/>
    </source>
</evidence>
<dbReference type="PANTHER" id="PTHR43355">
    <property type="entry name" value="FLAVIN REDUCTASE (NADPH)"/>
    <property type="match status" value="1"/>
</dbReference>
<reference evidence="2" key="1">
    <citation type="submission" date="2020-04" db="EMBL/GenBank/DDBJ databases">
        <title>Draft genome resource of the tomato pathogen Pseudocercospora fuligena.</title>
        <authorList>
            <person name="Zaccaron A."/>
        </authorList>
    </citation>
    <scope>NUCLEOTIDE SEQUENCE</scope>
    <source>
        <strain evidence="2">PF001</strain>
    </source>
</reference>
<keyword evidence="3" id="KW-1185">Reference proteome</keyword>